<dbReference type="PRINTS" id="PR00081">
    <property type="entry name" value="GDHRDH"/>
</dbReference>
<dbReference type="GO" id="GO:0016491">
    <property type="term" value="F:oxidoreductase activity"/>
    <property type="evidence" value="ECO:0007669"/>
    <property type="project" value="UniProtKB-KW"/>
</dbReference>
<dbReference type="PANTHER" id="PTHR43157">
    <property type="entry name" value="PHOSPHATIDYLINOSITOL-GLYCAN BIOSYNTHESIS CLASS F PROTEIN-RELATED"/>
    <property type="match status" value="1"/>
</dbReference>
<dbReference type="Proteomes" id="UP001142393">
    <property type="component" value="Unassembled WGS sequence"/>
</dbReference>
<evidence type="ECO:0008006" key="4">
    <source>
        <dbReference type="Google" id="ProtNLM"/>
    </source>
</evidence>
<proteinExistence type="predicted"/>
<accession>A0A9W8TYM9</accession>
<comment type="caution">
    <text evidence="2">The sequence shown here is derived from an EMBL/GenBank/DDBJ whole genome shotgun (WGS) entry which is preliminary data.</text>
</comment>
<dbReference type="SUPFAM" id="SSF51735">
    <property type="entry name" value="NAD(P)-binding Rossmann-fold domains"/>
    <property type="match status" value="1"/>
</dbReference>
<dbReference type="InterPro" id="IPR036291">
    <property type="entry name" value="NAD(P)-bd_dom_sf"/>
</dbReference>
<evidence type="ECO:0000313" key="3">
    <source>
        <dbReference type="Proteomes" id="UP001142393"/>
    </source>
</evidence>
<dbReference type="EMBL" id="JANVFU010000005">
    <property type="protein sequence ID" value="KAJ3745364.1"/>
    <property type="molecule type" value="Genomic_DNA"/>
</dbReference>
<keyword evidence="3" id="KW-1185">Reference proteome</keyword>
<organism evidence="2 3">
    <name type="scientific">Lentinula detonsa</name>
    <dbReference type="NCBI Taxonomy" id="2804962"/>
    <lineage>
        <taxon>Eukaryota</taxon>
        <taxon>Fungi</taxon>
        <taxon>Dikarya</taxon>
        <taxon>Basidiomycota</taxon>
        <taxon>Agaricomycotina</taxon>
        <taxon>Agaricomycetes</taxon>
        <taxon>Agaricomycetidae</taxon>
        <taxon>Agaricales</taxon>
        <taxon>Marasmiineae</taxon>
        <taxon>Omphalotaceae</taxon>
        <taxon>Lentinula</taxon>
    </lineage>
</organism>
<dbReference type="Gene3D" id="3.40.50.720">
    <property type="entry name" value="NAD(P)-binding Rossmann-like Domain"/>
    <property type="match status" value="1"/>
</dbReference>
<dbReference type="Pfam" id="PF00106">
    <property type="entry name" value="adh_short"/>
    <property type="match status" value="1"/>
</dbReference>
<keyword evidence="1" id="KW-0560">Oxidoreductase</keyword>
<protein>
    <recommendedName>
        <fullName evidence="4">Short-chain dehydrogenase</fullName>
    </recommendedName>
</protein>
<gene>
    <name evidence="2" type="ORF">DFH05DRAFT_1396696</name>
</gene>
<dbReference type="InterPro" id="IPR002347">
    <property type="entry name" value="SDR_fam"/>
</dbReference>
<reference evidence="2 3" key="1">
    <citation type="journal article" date="2023" name="Proc. Natl. Acad. Sci. U.S.A.">
        <title>A global phylogenomic analysis of the shiitake genus Lentinula.</title>
        <authorList>
            <person name="Sierra-Patev S."/>
            <person name="Min B."/>
            <person name="Naranjo-Ortiz M."/>
            <person name="Looney B."/>
            <person name="Konkel Z."/>
            <person name="Slot J.C."/>
            <person name="Sakamoto Y."/>
            <person name="Steenwyk J.L."/>
            <person name="Rokas A."/>
            <person name="Carro J."/>
            <person name="Camarero S."/>
            <person name="Ferreira P."/>
            <person name="Molpeceres G."/>
            <person name="Ruiz-Duenas F.J."/>
            <person name="Serrano A."/>
            <person name="Henrissat B."/>
            <person name="Drula E."/>
            <person name="Hughes K.W."/>
            <person name="Mata J.L."/>
            <person name="Ishikawa N.K."/>
            <person name="Vargas-Isla R."/>
            <person name="Ushijima S."/>
            <person name="Smith C.A."/>
            <person name="Donoghue J."/>
            <person name="Ahrendt S."/>
            <person name="Andreopoulos W."/>
            <person name="He G."/>
            <person name="LaButti K."/>
            <person name="Lipzen A."/>
            <person name="Ng V."/>
            <person name="Riley R."/>
            <person name="Sandor L."/>
            <person name="Barry K."/>
            <person name="Martinez A.T."/>
            <person name="Xiao Y."/>
            <person name="Gibbons J.G."/>
            <person name="Terashima K."/>
            <person name="Grigoriev I.V."/>
            <person name="Hibbett D."/>
        </authorList>
    </citation>
    <scope>NUCLEOTIDE SEQUENCE [LARGE SCALE GENOMIC DNA]</scope>
    <source>
        <strain evidence="2 3">TFB7810</strain>
    </source>
</reference>
<sequence length="341" mass="38053">MGQRSFQDMLEEQKKGMPPVVEGDLTGKIVMITGANSGIGFEAAKHFAMMNPARLIVVCRTVEKAQDSIKKIEAETGYKNAQPMALELSSFHSISEFVTQAHKTLDRLDILVENAAISTAYEYIVTEDGWESELQVNSLGPALHALLLLPIISKTATQYSVVPRIVVVSSETIFFPNTEIGPDAIAATNTLETLSSKDYCTPEVMRIRYVQSKILNIMLVHKLAALLPKSIVPVSLNPGFCLSGLRRKHDGEEAERFKKMEDEFAYTSEEGSRQIIYAAIGGKDEELRGAFTSYSRVLEVSDWMLSEEGKRAEDKTWTEMLDIFSKVDERMPQIITEYLKA</sequence>
<evidence type="ECO:0000256" key="1">
    <source>
        <dbReference type="ARBA" id="ARBA00023002"/>
    </source>
</evidence>
<name>A0A9W8TYM9_9AGAR</name>
<evidence type="ECO:0000313" key="2">
    <source>
        <dbReference type="EMBL" id="KAJ3745364.1"/>
    </source>
</evidence>
<dbReference type="PANTHER" id="PTHR43157:SF31">
    <property type="entry name" value="PHOSPHATIDYLINOSITOL-GLYCAN BIOSYNTHESIS CLASS F PROTEIN"/>
    <property type="match status" value="1"/>
</dbReference>
<dbReference type="AlphaFoldDB" id="A0A9W8TYM9"/>